<organism evidence="1">
    <name type="scientific">Haptolina ericina</name>
    <dbReference type="NCBI Taxonomy" id="156174"/>
    <lineage>
        <taxon>Eukaryota</taxon>
        <taxon>Haptista</taxon>
        <taxon>Haptophyta</taxon>
        <taxon>Prymnesiophyceae</taxon>
        <taxon>Prymnesiales</taxon>
        <taxon>Prymnesiaceae</taxon>
        <taxon>Haptolina</taxon>
    </lineage>
</organism>
<reference evidence="1" key="1">
    <citation type="submission" date="2021-01" db="EMBL/GenBank/DDBJ databases">
        <authorList>
            <person name="Corre E."/>
            <person name="Pelletier E."/>
            <person name="Niang G."/>
            <person name="Scheremetjew M."/>
            <person name="Finn R."/>
            <person name="Kale V."/>
            <person name="Holt S."/>
            <person name="Cochrane G."/>
            <person name="Meng A."/>
            <person name="Brown T."/>
            <person name="Cohen L."/>
        </authorList>
    </citation>
    <scope>NUCLEOTIDE SEQUENCE</scope>
    <source>
        <strain evidence="1">CCMP281</strain>
    </source>
</reference>
<protein>
    <submittedName>
        <fullName evidence="1">Uncharacterized protein</fullName>
    </submittedName>
</protein>
<sequence>MAYERLVRASCVAAAQWQLGQKLGPADQKMPDLSSALNLALSNASARQPLPATFEAPRRAACERALDARVAELTVSLCGEAAAGRSLQAAAPYVEALMKAKQQVVDPNTMGLGQHIAQLKEDQLSSAVADLAGSRLRDVMKAKARTIHKLLKAAMDDVESQFSNGIRQLCASVLAPALAPADIIALSESAMAAVRNTLDVDYAYSTPLLEAQLEQRLNAQRSAMQQRAQASRRAGTTSIPSVASDPLGWLRAVVLGSALLELSADANDFLQVQTARYLDPFLDGAVPPAEFTHRSAGFFVDRVRIAWNEQTGGDDPMPVPPSLAYAQYLRHAISKLNSLHGFSNHISGLGRQPVSQWERDASLKAPRHADPDPTLVSPALLPCFMRSWPAHAPCTDHCFAALCALVVPWSRFRRLCVPPLLTRRRGISSRTTA</sequence>
<name>A0A7S3AY64_9EUKA</name>
<proteinExistence type="predicted"/>
<dbReference type="EMBL" id="HBHX01035245">
    <property type="protein sequence ID" value="CAE0118836.1"/>
    <property type="molecule type" value="Transcribed_RNA"/>
</dbReference>
<gene>
    <name evidence="1" type="ORF">HERI1096_LOCUS19535</name>
</gene>
<dbReference type="AlphaFoldDB" id="A0A7S3AY64"/>
<evidence type="ECO:0000313" key="1">
    <source>
        <dbReference type="EMBL" id="CAE0118836.1"/>
    </source>
</evidence>
<accession>A0A7S3AY64</accession>